<feature type="transmembrane region" description="Helical" evidence="8">
    <location>
        <begin position="298"/>
        <end position="321"/>
    </location>
</feature>
<dbReference type="GO" id="GO:0055085">
    <property type="term" value="P:transmembrane transport"/>
    <property type="evidence" value="ECO:0007669"/>
    <property type="project" value="TreeGrafter"/>
</dbReference>
<keyword evidence="5 8" id="KW-0812">Transmembrane</keyword>
<protein>
    <submittedName>
        <fullName evidence="9">AI-2E family transporter</fullName>
    </submittedName>
</protein>
<evidence type="ECO:0000256" key="2">
    <source>
        <dbReference type="ARBA" id="ARBA00009773"/>
    </source>
</evidence>
<dbReference type="GO" id="GO:0005886">
    <property type="term" value="C:plasma membrane"/>
    <property type="evidence" value="ECO:0007669"/>
    <property type="project" value="UniProtKB-SubCell"/>
</dbReference>
<dbReference type="InterPro" id="IPR002549">
    <property type="entry name" value="AI-2E-like"/>
</dbReference>
<evidence type="ECO:0000256" key="4">
    <source>
        <dbReference type="ARBA" id="ARBA00022475"/>
    </source>
</evidence>
<name>A0A386HQS5_9BACT</name>
<feature type="transmembrane region" description="Helical" evidence="8">
    <location>
        <begin position="34"/>
        <end position="53"/>
    </location>
</feature>
<keyword evidence="4" id="KW-1003">Cell membrane</keyword>
<accession>A0A386HQS5</accession>
<evidence type="ECO:0000256" key="7">
    <source>
        <dbReference type="ARBA" id="ARBA00023136"/>
    </source>
</evidence>
<sequence length="372" mass="41252">MENNSKPYYLKLSSTLITITLLLLLLYIGRNVLIPLFFASIFCIFLIKPCNYLERKGVHHAIAAIICMLLSIIVMGTIIYFISTQIVAFKNDLPTLSNNLNKASDNLQTYVQQHFHISYSKIHNSLQNLREKALASAPSIVGSTFATLSGIIEYLVLIPIYTFLMLLYRNLIVRFLLASFSETHSEAVAAILGKTKFVIRNYIFGLLIEMLTVAVLSFIGYMIVGSEYAILLAFLIAILNLIPYLGVLTAAIISVIITASSSNPVVIIGVLIVIAIVHLVDSNILLPKIVGSKVKINAFVTIVGVVVGSELWGIPGMFLAVPMMAILKVLFDGVEELKPWGILLGEDLERPTKQERKILRIKIKKTNEKNND</sequence>
<feature type="transmembrane region" description="Helical" evidence="8">
    <location>
        <begin position="202"/>
        <end position="224"/>
    </location>
</feature>
<feature type="transmembrane region" description="Helical" evidence="8">
    <location>
        <begin position="60"/>
        <end position="82"/>
    </location>
</feature>
<evidence type="ECO:0000256" key="3">
    <source>
        <dbReference type="ARBA" id="ARBA00022448"/>
    </source>
</evidence>
<evidence type="ECO:0000256" key="8">
    <source>
        <dbReference type="SAM" id="Phobius"/>
    </source>
</evidence>
<feature type="transmembrane region" description="Helical" evidence="8">
    <location>
        <begin position="145"/>
        <end position="168"/>
    </location>
</feature>
<dbReference type="Proteomes" id="UP000266118">
    <property type="component" value="Chromosome"/>
</dbReference>
<dbReference type="KEGG" id="ark:D6B99_08340"/>
<dbReference type="AlphaFoldDB" id="A0A386HQS5"/>
<feature type="transmembrane region" description="Helical" evidence="8">
    <location>
        <begin position="230"/>
        <end position="253"/>
    </location>
</feature>
<comment type="similarity">
    <text evidence="2">Belongs to the autoinducer-2 exporter (AI-2E) (TC 2.A.86) family.</text>
</comment>
<gene>
    <name evidence="9" type="ORF">D6B99_08340</name>
</gene>
<keyword evidence="6 8" id="KW-1133">Transmembrane helix</keyword>
<dbReference type="Pfam" id="PF01594">
    <property type="entry name" value="AI-2E_transport"/>
    <property type="match status" value="1"/>
</dbReference>
<evidence type="ECO:0000313" key="10">
    <source>
        <dbReference type="Proteomes" id="UP000266118"/>
    </source>
</evidence>
<evidence type="ECO:0000256" key="5">
    <source>
        <dbReference type="ARBA" id="ARBA00022692"/>
    </source>
</evidence>
<feature type="transmembrane region" description="Helical" evidence="8">
    <location>
        <begin position="9"/>
        <end position="28"/>
    </location>
</feature>
<dbReference type="RefSeq" id="WP_119986925.1">
    <property type="nucleotide sequence ID" value="NZ_CP032489.1"/>
</dbReference>
<feature type="transmembrane region" description="Helical" evidence="8">
    <location>
        <begin position="265"/>
        <end position="286"/>
    </location>
</feature>
<dbReference type="PANTHER" id="PTHR21716">
    <property type="entry name" value="TRANSMEMBRANE PROTEIN"/>
    <property type="match status" value="1"/>
</dbReference>
<evidence type="ECO:0000256" key="6">
    <source>
        <dbReference type="ARBA" id="ARBA00022989"/>
    </source>
</evidence>
<keyword evidence="10" id="KW-1185">Reference proteome</keyword>
<keyword evidence="7 8" id="KW-0472">Membrane</keyword>
<dbReference type="EMBL" id="CP032489">
    <property type="protein sequence ID" value="AYD47614.1"/>
    <property type="molecule type" value="Genomic_DNA"/>
</dbReference>
<organism evidence="9 10">
    <name type="scientific">Arachidicoccus soli</name>
    <dbReference type="NCBI Taxonomy" id="2341117"/>
    <lineage>
        <taxon>Bacteria</taxon>
        <taxon>Pseudomonadati</taxon>
        <taxon>Bacteroidota</taxon>
        <taxon>Chitinophagia</taxon>
        <taxon>Chitinophagales</taxon>
        <taxon>Chitinophagaceae</taxon>
        <taxon>Arachidicoccus</taxon>
    </lineage>
</organism>
<dbReference type="OrthoDB" id="9793390at2"/>
<keyword evidence="3" id="KW-0813">Transport</keyword>
<comment type="subcellular location">
    <subcellularLocation>
        <location evidence="1">Cell membrane</location>
        <topology evidence="1">Multi-pass membrane protein</topology>
    </subcellularLocation>
</comment>
<proteinExistence type="inferred from homology"/>
<evidence type="ECO:0000313" key="9">
    <source>
        <dbReference type="EMBL" id="AYD47614.1"/>
    </source>
</evidence>
<dbReference type="PANTHER" id="PTHR21716:SF53">
    <property type="entry name" value="PERMEASE PERM-RELATED"/>
    <property type="match status" value="1"/>
</dbReference>
<evidence type="ECO:0000256" key="1">
    <source>
        <dbReference type="ARBA" id="ARBA00004651"/>
    </source>
</evidence>
<reference evidence="9 10" key="1">
    <citation type="submission" date="2018-09" db="EMBL/GenBank/DDBJ databases">
        <title>Arachidicoccus sp. nov., a bacterium isolated from soil.</title>
        <authorList>
            <person name="Weon H.-Y."/>
            <person name="Kwon S.-W."/>
            <person name="Lee S.A."/>
        </authorList>
    </citation>
    <scope>NUCLEOTIDE SEQUENCE [LARGE SCALE GENOMIC DNA]</scope>
    <source>
        <strain evidence="9 10">KIS59-12</strain>
    </source>
</reference>